<gene>
    <name evidence="4" type="ORF">K3169_18640</name>
</gene>
<dbReference type="Pfam" id="PF03061">
    <property type="entry name" value="4HBT"/>
    <property type="match status" value="1"/>
</dbReference>
<dbReference type="EMBL" id="CP081201">
    <property type="protein sequence ID" value="UXZ94381.1"/>
    <property type="molecule type" value="Genomic_DNA"/>
</dbReference>
<dbReference type="NCBIfam" id="TIGR00369">
    <property type="entry name" value="unchar_dom_1"/>
    <property type="match status" value="1"/>
</dbReference>
<dbReference type="InterPro" id="IPR029069">
    <property type="entry name" value="HotDog_dom_sf"/>
</dbReference>
<dbReference type="Proteomes" id="UP001063228">
    <property type="component" value="Chromosome"/>
</dbReference>
<dbReference type="CDD" id="cd03443">
    <property type="entry name" value="PaaI_thioesterase"/>
    <property type="match status" value="1"/>
</dbReference>
<dbReference type="InterPro" id="IPR006683">
    <property type="entry name" value="Thioestr_dom"/>
</dbReference>
<evidence type="ECO:0000259" key="3">
    <source>
        <dbReference type="Pfam" id="PF03061"/>
    </source>
</evidence>
<comment type="similarity">
    <text evidence="1">Belongs to the thioesterase PaaI family.</text>
</comment>
<reference evidence="4" key="1">
    <citation type="submission" date="2021-08" db="EMBL/GenBank/DDBJ databases">
        <title>Complete genome sequence of Pseudomonas phytophila.</title>
        <authorList>
            <person name="Weir B.S."/>
            <person name="Templeton M.D."/>
            <person name="Arshed S."/>
            <person name="Andersen M.T."/>
            <person name="Jayaraman J."/>
        </authorList>
    </citation>
    <scope>NUCLEOTIDE SEQUENCE</scope>
    <source>
        <strain evidence="4">ICMP 23753</strain>
    </source>
</reference>
<dbReference type="RefSeq" id="WP_027897938.1">
    <property type="nucleotide sequence ID" value="NZ_CP081201.1"/>
</dbReference>
<dbReference type="PANTHER" id="PTHR43240:SF5">
    <property type="entry name" value="1,4-DIHYDROXY-2-NAPHTHOYL-COA THIOESTERASE 1"/>
    <property type="match status" value="1"/>
</dbReference>
<proteinExistence type="inferred from homology"/>
<evidence type="ECO:0000256" key="2">
    <source>
        <dbReference type="ARBA" id="ARBA00022801"/>
    </source>
</evidence>
<dbReference type="SUPFAM" id="SSF54637">
    <property type="entry name" value="Thioesterase/thiol ester dehydrase-isomerase"/>
    <property type="match status" value="1"/>
</dbReference>
<keyword evidence="2" id="KW-0378">Hydrolase</keyword>
<name>A0ABY6F932_9PSED</name>
<keyword evidence="5" id="KW-1185">Reference proteome</keyword>
<feature type="domain" description="Thioesterase" evidence="3">
    <location>
        <begin position="51"/>
        <end position="128"/>
    </location>
</feature>
<sequence>MSLWHETPDLEQLNAKSKNTILELLDIRFESFTENSLTASMVVDQRTHQPYGLLHGGASVVLAESLGSSASYLCIDTSKYFCVGIEVNANHLRGVRSGRVTAVAHPVHIGRTTHVWDIRLTSEEGKASCISRLTVAVVPLGQEPPAR</sequence>
<evidence type="ECO:0000256" key="1">
    <source>
        <dbReference type="ARBA" id="ARBA00008324"/>
    </source>
</evidence>
<evidence type="ECO:0000313" key="4">
    <source>
        <dbReference type="EMBL" id="UXZ94381.1"/>
    </source>
</evidence>
<accession>A0ABY6F932</accession>
<dbReference type="PANTHER" id="PTHR43240">
    <property type="entry name" value="1,4-DIHYDROXY-2-NAPHTHOYL-COA THIOESTERASE 1"/>
    <property type="match status" value="1"/>
</dbReference>
<evidence type="ECO:0000313" key="5">
    <source>
        <dbReference type="Proteomes" id="UP001063228"/>
    </source>
</evidence>
<protein>
    <submittedName>
        <fullName evidence="4">Hotdog fold thioesterase</fullName>
    </submittedName>
</protein>
<organism evidence="4 5">
    <name type="scientific">Pseudomonas phytophila</name>
    <dbReference type="NCBI Taxonomy" id="2867264"/>
    <lineage>
        <taxon>Bacteria</taxon>
        <taxon>Pseudomonadati</taxon>
        <taxon>Pseudomonadota</taxon>
        <taxon>Gammaproteobacteria</taxon>
        <taxon>Pseudomonadales</taxon>
        <taxon>Pseudomonadaceae</taxon>
        <taxon>Pseudomonas</taxon>
    </lineage>
</organism>
<dbReference type="InterPro" id="IPR003736">
    <property type="entry name" value="PAAI_dom"/>
</dbReference>
<dbReference type="Gene3D" id="3.10.129.10">
    <property type="entry name" value="Hotdog Thioesterase"/>
    <property type="match status" value="1"/>
</dbReference>